<sequence>MRFLRSLCFGLLVLTATAGYADDTLLCVQGKSFVPEHEFVQTRQLRFTADGPPLGDLLPLLAGRGVREKLWPELAADQVQVMPFDAALCGSEPTAELTLRYTADDLAVFERERNRGPSEQPRLRSVARSAEAKPAAARTAPPGTPDNARRHDWVRLYFATSRRATGADSAAQAFGKERSDRVSLGAVEVSIPFDHRWARLESPSLLRLEWDANPQRHVVLAPALTRLEAKDWQAEIARRAGAFDKPGVLLFVHGYQNSFADAAKRAAQLAWDLAFTGPTVLFSWPSDGELLAYVRDEEDARNAWRQMADLLDQLSRLGPGVPVYVIAHSMGNRILTQGLAELLRRRPDAERAFRQVILASPDIGREEFRQRWVHDLATASVPRFTLYASDQDLPVALSAWLHGEPRLGAGGANIVVFNRLDSIDASAITREWFGLSHSYFGDNDSVLSDLFVLIHQGTEPDKRPRLRAVSGGKGKYWEFRR</sequence>
<reference evidence="3 4" key="1">
    <citation type="submission" date="2014-02" db="EMBL/GenBank/DDBJ databases">
        <title>Expanding our view of genomic diversity in Candidatus Accumulibacter clades.</title>
        <authorList>
            <person name="Skennerton C.T."/>
            <person name="Barr J.J."/>
            <person name="Slater F.R."/>
            <person name="Bond P.L."/>
            <person name="Tyson G.W."/>
        </authorList>
    </citation>
    <scope>NUCLEOTIDE SEQUENCE [LARGE SCALE GENOMIC DNA]</scope>
    <source>
        <strain evidence="4">BA-91</strain>
    </source>
</reference>
<dbReference type="SUPFAM" id="SSF53474">
    <property type="entry name" value="alpha/beta-Hydrolases"/>
    <property type="match status" value="1"/>
</dbReference>
<evidence type="ECO:0000313" key="3">
    <source>
        <dbReference type="EMBL" id="KFB71368.1"/>
    </source>
</evidence>
<dbReference type="InterPro" id="IPR029058">
    <property type="entry name" value="AB_hydrolase_fold"/>
</dbReference>
<protein>
    <recommendedName>
        <fullName evidence="5">Alpha/beta hydrolase</fullName>
    </recommendedName>
</protein>
<feature type="chain" id="PRO_5001750520" description="Alpha/beta hydrolase" evidence="2">
    <location>
        <begin position="22"/>
        <end position="481"/>
    </location>
</feature>
<keyword evidence="2" id="KW-0732">Signal</keyword>
<dbReference type="InterPro" id="IPR010297">
    <property type="entry name" value="DUF900_hydrolase"/>
</dbReference>
<dbReference type="PANTHER" id="PTHR36513:SF1">
    <property type="entry name" value="TRANSMEMBRANE PROTEIN"/>
    <property type="match status" value="1"/>
</dbReference>
<evidence type="ECO:0000256" key="1">
    <source>
        <dbReference type="SAM" id="MobiDB-lite"/>
    </source>
</evidence>
<evidence type="ECO:0008006" key="5">
    <source>
        <dbReference type="Google" id="ProtNLM"/>
    </source>
</evidence>
<feature type="compositionally biased region" description="Low complexity" evidence="1">
    <location>
        <begin position="127"/>
        <end position="141"/>
    </location>
</feature>
<dbReference type="PANTHER" id="PTHR36513">
    <property type="entry name" value="ABC TRANSMEMBRANE TYPE-1 DOMAIN-CONTAINING PROTEIN"/>
    <property type="match status" value="1"/>
</dbReference>
<dbReference type="Gene3D" id="3.40.50.1820">
    <property type="entry name" value="alpha/beta hydrolase"/>
    <property type="match status" value="1"/>
</dbReference>
<feature type="signal peptide" evidence="2">
    <location>
        <begin position="1"/>
        <end position="21"/>
    </location>
</feature>
<proteinExistence type="predicted"/>
<dbReference type="Proteomes" id="UP000020077">
    <property type="component" value="Unassembled WGS sequence"/>
</dbReference>
<dbReference type="EMBL" id="JDVG02000554">
    <property type="protein sequence ID" value="KFB71368.1"/>
    <property type="molecule type" value="Genomic_DNA"/>
</dbReference>
<accession>A0A080LSL8</accession>
<evidence type="ECO:0000313" key="4">
    <source>
        <dbReference type="Proteomes" id="UP000020077"/>
    </source>
</evidence>
<evidence type="ECO:0000256" key="2">
    <source>
        <dbReference type="SAM" id="SignalP"/>
    </source>
</evidence>
<organism evidence="3 4">
    <name type="scientific">Candidatus Accumulibacter phosphatis</name>
    <dbReference type="NCBI Taxonomy" id="327160"/>
    <lineage>
        <taxon>Bacteria</taxon>
        <taxon>Pseudomonadati</taxon>
        <taxon>Pseudomonadota</taxon>
        <taxon>Betaproteobacteria</taxon>
        <taxon>Candidatus Accumulibacter</taxon>
    </lineage>
</organism>
<dbReference type="AlphaFoldDB" id="A0A080LSL8"/>
<feature type="region of interest" description="Disordered" evidence="1">
    <location>
        <begin position="112"/>
        <end position="146"/>
    </location>
</feature>
<comment type="caution">
    <text evidence="3">The sequence shown here is derived from an EMBL/GenBank/DDBJ whole genome shotgun (WGS) entry which is preliminary data.</text>
</comment>
<name>A0A080LSL8_9PROT</name>
<dbReference type="Pfam" id="PF05990">
    <property type="entry name" value="DUF900"/>
    <property type="match status" value="1"/>
</dbReference>
<gene>
    <name evidence="3" type="ORF">AW09_003492</name>
</gene>